<feature type="transmembrane region" description="Helical" evidence="2">
    <location>
        <begin position="139"/>
        <end position="162"/>
    </location>
</feature>
<evidence type="ECO:0000259" key="3">
    <source>
        <dbReference type="Pfam" id="PF04608"/>
    </source>
</evidence>
<feature type="transmembrane region" description="Helical" evidence="2">
    <location>
        <begin position="54"/>
        <end position="71"/>
    </location>
</feature>
<keyword evidence="1" id="KW-0997">Cell inner membrane</keyword>
<dbReference type="GO" id="GO:0008962">
    <property type="term" value="F:phosphatidylglycerophosphatase activity"/>
    <property type="evidence" value="ECO:0007669"/>
    <property type="project" value="UniProtKB-EC"/>
</dbReference>
<comment type="function">
    <text evidence="1">Lipid phosphatase which dephosphorylates phosphatidylglycerophosphate (PGP) to phosphatidylglycerol (PG).</text>
</comment>
<keyword evidence="1 2" id="KW-0812">Transmembrane</keyword>
<keyword evidence="1" id="KW-1208">Phospholipid metabolism</keyword>
<dbReference type="InterPro" id="IPR007686">
    <property type="entry name" value="YutG/PgpA"/>
</dbReference>
<dbReference type="GO" id="GO:0006655">
    <property type="term" value="P:phosphatidylglycerol biosynthetic process"/>
    <property type="evidence" value="ECO:0007669"/>
    <property type="project" value="UniProtKB-UniPathway"/>
</dbReference>
<dbReference type="PIRSF" id="PIRSF006162">
    <property type="entry name" value="PgpA"/>
    <property type="match status" value="1"/>
</dbReference>
<keyword evidence="1 2" id="KW-0472">Membrane</keyword>
<comment type="cofactor">
    <cofactor evidence="1">
        <name>Mg(2+)</name>
        <dbReference type="ChEBI" id="CHEBI:18420"/>
    </cofactor>
</comment>
<proteinExistence type="predicted"/>
<dbReference type="EC" id="3.1.3.27" evidence="1"/>
<keyword evidence="2" id="KW-1133">Transmembrane helix</keyword>
<dbReference type="GO" id="GO:0046872">
    <property type="term" value="F:metal ion binding"/>
    <property type="evidence" value="ECO:0007669"/>
    <property type="project" value="UniProtKB-KW"/>
</dbReference>
<organism evidence="4 5">
    <name type="scientific">Thioalkalivibrio paradoxus ARh 1</name>
    <dbReference type="NCBI Taxonomy" id="713585"/>
    <lineage>
        <taxon>Bacteria</taxon>
        <taxon>Pseudomonadati</taxon>
        <taxon>Pseudomonadota</taxon>
        <taxon>Gammaproteobacteria</taxon>
        <taxon>Chromatiales</taxon>
        <taxon>Ectothiorhodospiraceae</taxon>
        <taxon>Thioalkalivibrio</taxon>
    </lineage>
</organism>
<dbReference type="EMBL" id="CP007029">
    <property type="protein sequence ID" value="AHE98784.1"/>
    <property type="molecule type" value="Genomic_DNA"/>
</dbReference>
<dbReference type="Pfam" id="PF04608">
    <property type="entry name" value="PgpA"/>
    <property type="match status" value="1"/>
</dbReference>
<keyword evidence="1" id="KW-0378">Hydrolase</keyword>
<feature type="domain" description="YutG/PgpA" evidence="3">
    <location>
        <begin position="20"/>
        <end position="157"/>
    </location>
</feature>
<name>W0DJK5_9GAMM</name>
<dbReference type="AlphaFoldDB" id="W0DJK5"/>
<dbReference type="InterPro" id="IPR026037">
    <property type="entry name" value="PgpA"/>
</dbReference>
<dbReference type="UniPathway" id="UPA00084">
    <property type="reaction ID" value="UER00504"/>
</dbReference>
<dbReference type="GO" id="GO:0005886">
    <property type="term" value="C:plasma membrane"/>
    <property type="evidence" value="ECO:0007669"/>
    <property type="project" value="UniProtKB-SubCell"/>
</dbReference>
<keyword evidence="1" id="KW-0595">Phospholipid degradation</keyword>
<dbReference type="OrthoDB" id="9804091at2"/>
<feature type="transmembrane region" description="Helical" evidence="2">
    <location>
        <begin position="20"/>
        <end position="47"/>
    </location>
</feature>
<dbReference type="CDD" id="cd06971">
    <property type="entry name" value="PgpA"/>
    <property type="match status" value="1"/>
</dbReference>
<feature type="transmembrane region" description="Helical" evidence="2">
    <location>
        <begin position="91"/>
        <end position="118"/>
    </location>
</feature>
<dbReference type="PANTHER" id="PTHR36305">
    <property type="entry name" value="PHOSPHATIDYLGLYCEROPHOSPHATASE A"/>
    <property type="match status" value="1"/>
</dbReference>
<keyword evidence="5" id="KW-1185">Reference proteome</keyword>
<evidence type="ECO:0000256" key="2">
    <source>
        <dbReference type="SAM" id="Phobius"/>
    </source>
</evidence>
<reference evidence="4 5" key="1">
    <citation type="submission" date="2013-12" db="EMBL/GenBank/DDBJ databases">
        <authorList>
            <consortium name="DOE Joint Genome Institute"/>
            <person name="Muyzer G."/>
            <person name="Huntemann M."/>
            <person name="Han J."/>
            <person name="Chen A."/>
            <person name="Kyrpides N."/>
            <person name="Mavromatis K."/>
            <person name="Markowitz V."/>
            <person name="Palaniappan K."/>
            <person name="Ivanova N."/>
            <person name="Schaumberg A."/>
            <person name="Pati A."/>
            <person name="Liolios K."/>
            <person name="Nordberg H.P."/>
            <person name="Cantor M.N."/>
            <person name="Hua S.X."/>
            <person name="Woyke T."/>
        </authorList>
    </citation>
    <scope>NUCLEOTIDE SEQUENCE [LARGE SCALE GENOMIC DNA]</scope>
    <source>
        <strain evidence="4 5">ARh 1</strain>
    </source>
</reference>
<dbReference type="HOGENOM" id="CLU_103734_0_1_6"/>
<gene>
    <name evidence="4" type="ORF">THITH_11615</name>
</gene>
<dbReference type="SUPFAM" id="SSF101307">
    <property type="entry name" value="YutG-like"/>
    <property type="match status" value="1"/>
</dbReference>
<accession>W0DJK5</accession>
<keyword evidence="1" id="KW-1003">Cell membrane</keyword>
<keyword evidence="1" id="KW-0443">Lipid metabolism</keyword>
<dbReference type="STRING" id="713585.THITH_11615"/>
<keyword evidence="1" id="KW-0479">Metal-binding</keyword>
<sequence>MPRPPHPPASLVFRDPVHLLAFGFGSGLARWAPGTFGSAAALVLYFAIIGLPDWAYLAVVALVTVSGFWICGESARRLGVHDHPGIVWDEWAGMLITLAFAPAGLVWVLVGFLLFRFFDIVKPFPARYFDRHWHSGVGIVMDDVVAAIYAWLVLQALAWVVMTYL</sequence>
<dbReference type="InterPro" id="IPR036681">
    <property type="entry name" value="PgpA-like_sf"/>
</dbReference>
<comment type="pathway">
    <text evidence="1">Phospholipid metabolism; phosphatidylglycerol biosynthesis; phosphatidylglycerol from CDP-diacylglycerol: step 2/2.</text>
</comment>
<comment type="catalytic activity">
    <reaction evidence="1">
        <text>a 1,2-diacyl-sn-glycero-3-phospho-(1'-sn-glycero-3'-phosphate) + H2O = a 1,2-diacyl-sn-glycero-3-phospho-(1'-sn-glycerol) + phosphate</text>
        <dbReference type="Rhea" id="RHEA:33751"/>
        <dbReference type="ChEBI" id="CHEBI:15377"/>
        <dbReference type="ChEBI" id="CHEBI:43474"/>
        <dbReference type="ChEBI" id="CHEBI:60110"/>
        <dbReference type="ChEBI" id="CHEBI:64716"/>
        <dbReference type="EC" id="3.1.3.27"/>
    </reaction>
</comment>
<evidence type="ECO:0000313" key="4">
    <source>
        <dbReference type="EMBL" id="AHE98784.1"/>
    </source>
</evidence>
<protein>
    <recommendedName>
        <fullName evidence="1">Phosphatidylglycerophosphatase A</fullName>
        <ecNumber evidence="1">3.1.3.27</ecNumber>
    </recommendedName>
    <alternativeName>
        <fullName evidence="1">Phosphatidylglycerolphosphate phosphatase A</fullName>
    </alternativeName>
</protein>
<dbReference type="KEGG" id="tti:THITH_11615"/>
<keyword evidence="1" id="KW-0460">Magnesium</keyword>
<dbReference type="RefSeq" id="WP_006747986.1">
    <property type="nucleotide sequence ID" value="NZ_CP007029.1"/>
</dbReference>
<dbReference type="Proteomes" id="UP000005289">
    <property type="component" value="Chromosome"/>
</dbReference>
<dbReference type="GO" id="GO:0009395">
    <property type="term" value="P:phospholipid catabolic process"/>
    <property type="evidence" value="ECO:0007669"/>
    <property type="project" value="UniProtKB-KW"/>
</dbReference>
<evidence type="ECO:0000256" key="1">
    <source>
        <dbReference type="PIRNR" id="PIRNR006162"/>
    </source>
</evidence>
<keyword evidence="1" id="KW-0442">Lipid degradation</keyword>
<comment type="subcellular location">
    <subcellularLocation>
        <location evidence="1">Cell inner membrane</location>
        <topology evidence="1">Multi-pass membrane protein</topology>
    </subcellularLocation>
</comment>
<evidence type="ECO:0000313" key="5">
    <source>
        <dbReference type="Proteomes" id="UP000005289"/>
    </source>
</evidence>
<dbReference type="PANTHER" id="PTHR36305:SF1">
    <property type="entry name" value="PHOSPHATIDYLGLYCEROPHOSPHATASE A"/>
    <property type="match status" value="1"/>
</dbReference>